<gene>
    <name evidence="8" type="ORF">QBC37DRAFT_475124</name>
</gene>
<dbReference type="PANTHER" id="PTHR11654">
    <property type="entry name" value="OLIGOPEPTIDE TRANSPORTER-RELATED"/>
    <property type="match status" value="1"/>
</dbReference>
<feature type="transmembrane region" description="Helical" evidence="7">
    <location>
        <begin position="103"/>
        <end position="124"/>
    </location>
</feature>
<evidence type="ECO:0000256" key="4">
    <source>
        <dbReference type="ARBA" id="ARBA00022989"/>
    </source>
</evidence>
<evidence type="ECO:0000256" key="3">
    <source>
        <dbReference type="ARBA" id="ARBA00022692"/>
    </source>
</evidence>
<feature type="transmembrane region" description="Helical" evidence="7">
    <location>
        <begin position="485"/>
        <end position="504"/>
    </location>
</feature>
<feature type="transmembrane region" description="Helical" evidence="7">
    <location>
        <begin position="300"/>
        <end position="320"/>
    </location>
</feature>
<organism evidence="8 9">
    <name type="scientific">Rhypophila decipiens</name>
    <dbReference type="NCBI Taxonomy" id="261697"/>
    <lineage>
        <taxon>Eukaryota</taxon>
        <taxon>Fungi</taxon>
        <taxon>Dikarya</taxon>
        <taxon>Ascomycota</taxon>
        <taxon>Pezizomycotina</taxon>
        <taxon>Sordariomycetes</taxon>
        <taxon>Sordariomycetidae</taxon>
        <taxon>Sordariales</taxon>
        <taxon>Naviculisporaceae</taxon>
        <taxon>Rhypophila</taxon>
    </lineage>
</organism>
<accession>A0AAN6Y0W0</accession>
<sequence>MSSDTDGTRVEQLATVRDRVPLRVYIISTVILLERAAFFGCTTTFQNYLQNGHDDPLRPGLLGLGQSTAVAIIYAFSFLNYVTPLLGGIVADTWIGRYRAIQLGLLCDTLGIAILATTAFTQHFHHVGGLAGYIVAICLIAFGAGGAKPNLMAFMIDQCPEQDAREIYLKDGKRVLTDRGLTVQFIYNMNYWMINLGSLAGILTTLTEKVKGFGYAYLIPLGFMVVALAVFHLETSRYVLPMPTQNILPVVFRLIIRRSRGRSGPAAEQSNSSVLESDRASPTPTLTNDDAILAKQVKTAIKSCLIFTPFIPLYFSIDLMSNNLISQAGTMSTHGLPNDIMFNVNAISVMILLPLIQGLLYPVLAKHSIPFPPTYRVVTGLFFAALAIAYTTGVQALIYENSPCGRFALSCGARESGLSIWLQTPTYVLLALAEILAIVSGTELAYTRAPEGMKSIVQAVFILFGAGGAILGVASSPAARDPYMVVVYAVISGVMGVTTAVFCLENGREEGVELGVVEAVGVGSVGRGGNGRPAEILSGTAEGRAELGTVNGKNGGVDVVELKTNE</sequence>
<dbReference type="GO" id="GO:0016020">
    <property type="term" value="C:membrane"/>
    <property type="evidence" value="ECO:0007669"/>
    <property type="project" value="UniProtKB-SubCell"/>
</dbReference>
<dbReference type="GO" id="GO:0022857">
    <property type="term" value="F:transmembrane transporter activity"/>
    <property type="evidence" value="ECO:0007669"/>
    <property type="project" value="InterPro"/>
</dbReference>
<dbReference type="Gene3D" id="1.20.1250.20">
    <property type="entry name" value="MFS general substrate transporter like domains"/>
    <property type="match status" value="1"/>
</dbReference>
<keyword evidence="9" id="KW-1185">Reference proteome</keyword>
<evidence type="ECO:0000256" key="5">
    <source>
        <dbReference type="ARBA" id="ARBA00023136"/>
    </source>
</evidence>
<reference evidence="8" key="1">
    <citation type="journal article" date="2023" name="Mol. Phylogenet. Evol.">
        <title>Genome-scale phylogeny and comparative genomics of the fungal order Sordariales.</title>
        <authorList>
            <person name="Hensen N."/>
            <person name="Bonometti L."/>
            <person name="Westerberg I."/>
            <person name="Brannstrom I.O."/>
            <person name="Guillou S."/>
            <person name="Cros-Aarteil S."/>
            <person name="Calhoun S."/>
            <person name="Haridas S."/>
            <person name="Kuo A."/>
            <person name="Mondo S."/>
            <person name="Pangilinan J."/>
            <person name="Riley R."/>
            <person name="LaButti K."/>
            <person name="Andreopoulos B."/>
            <person name="Lipzen A."/>
            <person name="Chen C."/>
            <person name="Yan M."/>
            <person name="Daum C."/>
            <person name="Ng V."/>
            <person name="Clum A."/>
            <person name="Steindorff A."/>
            <person name="Ohm R.A."/>
            <person name="Martin F."/>
            <person name="Silar P."/>
            <person name="Natvig D.O."/>
            <person name="Lalanne C."/>
            <person name="Gautier V."/>
            <person name="Ament-Velasquez S.L."/>
            <person name="Kruys A."/>
            <person name="Hutchinson M.I."/>
            <person name="Powell A.J."/>
            <person name="Barry K."/>
            <person name="Miller A.N."/>
            <person name="Grigoriev I.V."/>
            <person name="Debuchy R."/>
            <person name="Gladieux P."/>
            <person name="Hiltunen Thoren M."/>
            <person name="Johannesson H."/>
        </authorList>
    </citation>
    <scope>NUCLEOTIDE SEQUENCE</scope>
    <source>
        <strain evidence="8">PSN293</strain>
    </source>
</reference>
<feature type="transmembrane region" description="Helical" evidence="7">
    <location>
        <begin position="130"/>
        <end position="147"/>
    </location>
</feature>
<keyword evidence="5 7" id="KW-0472">Membrane</keyword>
<comment type="similarity">
    <text evidence="2">Belongs to the major facilitator superfamily. Proton-dependent oligopeptide transporter (POT/PTR) (TC 2.A.17) family.</text>
</comment>
<dbReference type="EMBL" id="MU858181">
    <property type="protein sequence ID" value="KAK4210206.1"/>
    <property type="molecule type" value="Genomic_DNA"/>
</dbReference>
<evidence type="ECO:0000256" key="7">
    <source>
        <dbReference type="SAM" id="Phobius"/>
    </source>
</evidence>
<feature type="transmembrane region" description="Helical" evidence="7">
    <location>
        <begin position="427"/>
        <end position="447"/>
    </location>
</feature>
<evidence type="ECO:0000256" key="1">
    <source>
        <dbReference type="ARBA" id="ARBA00004141"/>
    </source>
</evidence>
<dbReference type="Proteomes" id="UP001301769">
    <property type="component" value="Unassembled WGS sequence"/>
</dbReference>
<feature type="transmembrane region" description="Helical" evidence="7">
    <location>
        <begin position="340"/>
        <end position="365"/>
    </location>
</feature>
<dbReference type="InterPro" id="IPR036259">
    <property type="entry name" value="MFS_trans_sf"/>
</dbReference>
<dbReference type="AlphaFoldDB" id="A0AAN6Y0W0"/>
<reference evidence="8" key="2">
    <citation type="submission" date="2023-05" db="EMBL/GenBank/DDBJ databases">
        <authorList>
            <consortium name="Lawrence Berkeley National Laboratory"/>
            <person name="Steindorff A."/>
            <person name="Hensen N."/>
            <person name="Bonometti L."/>
            <person name="Westerberg I."/>
            <person name="Brannstrom I.O."/>
            <person name="Guillou S."/>
            <person name="Cros-Aarteil S."/>
            <person name="Calhoun S."/>
            <person name="Haridas S."/>
            <person name="Kuo A."/>
            <person name="Mondo S."/>
            <person name="Pangilinan J."/>
            <person name="Riley R."/>
            <person name="Labutti K."/>
            <person name="Andreopoulos B."/>
            <person name="Lipzen A."/>
            <person name="Chen C."/>
            <person name="Yanf M."/>
            <person name="Daum C."/>
            <person name="Ng V."/>
            <person name="Clum A."/>
            <person name="Ohm R."/>
            <person name="Martin F."/>
            <person name="Silar P."/>
            <person name="Natvig D."/>
            <person name="Lalanne C."/>
            <person name="Gautier V."/>
            <person name="Ament-Velasquez S.L."/>
            <person name="Kruys A."/>
            <person name="Hutchinson M.I."/>
            <person name="Powell A.J."/>
            <person name="Barry K."/>
            <person name="Miller A.N."/>
            <person name="Grigoriev I.V."/>
            <person name="Debuchy R."/>
            <person name="Gladieux P."/>
            <person name="Thoren M.H."/>
            <person name="Johannesson H."/>
        </authorList>
    </citation>
    <scope>NUCLEOTIDE SEQUENCE</scope>
    <source>
        <strain evidence="8">PSN293</strain>
    </source>
</reference>
<feature type="transmembrane region" description="Helical" evidence="7">
    <location>
        <begin position="213"/>
        <end position="233"/>
    </location>
</feature>
<protein>
    <submittedName>
        <fullName evidence="8">Oligopeptide transporter</fullName>
    </submittedName>
</protein>
<keyword evidence="3 7" id="KW-0812">Transmembrane</keyword>
<keyword evidence="4 7" id="KW-1133">Transmembrane helix</keyword>
<dbReference type="SUPFAM" id="SSF103473">
    <property type="entry name" value="MFS general substrate transporter"/>
    <property type="match status" value="1"/>
</dbReference>
<proteinExistence type="inferred from homology"/>
<feature type="transmembrane region" description="Helical" evidence="7">
    <location>
        <begin position="69"/>
        <end position="91"/>
    </location>
</feature>
<feature type="compositionally biased region" description="Polar residues" evidence="6">
    <location>
        <begin position="268"/>
        <end position="283"/>
    </location>
</feature>
<evidence type="ECO:0000313" key="8">
    <source>
        <dbReference type="EMBL" id="KAK4210206.1"/>
    </source>
</evidence>
<feature type="transmembrane region" description="Helical" evidence="7">
    <location>
        <begin position="189"/>
        <end position="207"/>
    </location>
</feature>
<feature type="transmembrane region" description="Helical" evidence="7">
    <location>
        <begin position="24"/>
        <end position="49"/>
    </location>
</feature>
<evidence type="ECO:0000313" key="9">
    <source>
        <dbReference type="Proteomes" id="UP001301769"/>
    </source>
</evidence>
<comment type="caution">
    <text evidence="8">The sequence shown here is derived from an EMBL/GenBank/DDBJ whole genome shotgun (WGS) entry which is preliminary data.</text>
</comment>
<dbReference type="Pfam" id="PF00854">
    <property type="entry name" value="PTR2"/>
    <property type="match status" value="1"/>
</dbReference>
<comment type="subcellular location">
    <subcellularLocation>
        <location evidence="1">Membrane</location>
        <topology evidence="1">Multi-pass membrane protein</topology>
    </subcellularLocation>
</comment>
<dbReference type="InterPro" id="IPR000109">
    <property type="entry name" value="POT_fam"/>
</dbReference>
<evidence type="ECO:0000256" key="2">
    <source>
        <dbReference type="ARBA" id="ARBA00005982"/>
    </source>
</evidence>
<feature type="transmembrane region" description="Helical" evidence="7">
    <location>
        <begin position="459"/>
        <end position="479"/>
    </location>
</feature>
<feature type="region of interest" description="Disordered" evidence="6">
    <location>
        <begin position="263"/>
        <end position="283"/>
    </location>
</feature>
<feature type="transmembrane region" description="Helical" evidence="7">
    <location>
        <begin position="377"/>
        <end position="399"/>
    </location>
</feature>
<name>A0AAN6Y0W0_9PEZI</name>
<evidence type="ECO:0000256" key="6">
    <source>
        <dbReference type="SAM" id="MobiDB-lite"/>
    </source>
</evidence>